<dbReference type="EMBL" id="CP060791">
    <property type="protein sequence ID" value="QVE49096.1"/>
    <property type="molecule type" value="Genomic_DNA"/>
</dbReference>
<feature type="compositionally biased region" description="Low complexity" evidence="1">
    <location>
        <begin position="144"/>
        <end position="158"/>
    </location>
</feature>
<organism evidence="2 3">
    <name type="scientific">Chlamydia crocodili</name>
    <dbReference type="NCBI Taxonomy" id="2766982"/>
    <lineage>
        <taxon>Bacteria</taxon>
        <taxon>Pseudomonadati</taxon>
        <taxon>Chlamydiota</taxon>
        <taxon>Chlamydiia</taxon>
        <taxon>Chlamydiales</taxon>
        <taxon>Chlamydiaceae</taxon>
        <taxon>Chlamydia/Chlamydophila group</taxon>
        <taxon>Chlamydia</taxon>
    </lineage>
</organism>
<dbReference type="GeneID" id="301705022"/>
<feature type="region of interest" description="Disordered" evidence="1">
    <location>
        <begin position="1"/>
        <end position="32"/>
    </location>
</feature>
<feature type="region of interest" description="Disordered" evidence="1">
    <location>
        <begin position="123"/>
        <end position="176"/>
    </location>
</feature>
<evidence type="ECO:0000313" key="3">
    <source>
        <dbReference type="Proteomes" id="UP000680625"/>
    </source>
</evidence>
<name>A0ABX8CEQ2_9CHLA</name>
<dbReference type="RefSeq" id="WP_213241008.1">
    <property type="nucleotide sequence ID" value="NZ_CP060791.1"/>
</dbReference>
<accession>A0ABX8CEQ2</accession>
<evidence type="ECO:0000313" key="2">
    <source>
        <dbReference type="EMBL" id="QVE49096.1"/>
    </source>
</evidence>
<proteinExistence type="predicted"/>
<dbReference type="Proteomes" id="UP000680625">
    <property type="component" value="Chromosome"/>
</dbReference>
<reference evidence="2 3" key="1">
    <citation type="submission" date="2020-08" db="EMBL/GenBank/DDBJ databases">
        <title>Isolation and characterization of novel Chlamydia from Siamese crocodiles (Crocodylus siamensis).</title>
        <authorList>
            <person name="Sariya L."/>
        </authorList>
    </citation>
    <scope>NUCLEOTIDE SEQUENCE [LARGE SCALE GENOMIC DNA]</scope>
    <source>
        <strain evidence="2 3">No. 12</strain>
    </source>
</reference>
<feature type="compositionally biased region" description="Low complexity" evidence="1">
    <location>
        <begin position="7"/>
        <end position="18"/>
    </location>
</feature>
<sequence length="176" mass="18865">MTLPEKTTPSTSTPASQSNYTAPSTSTSNSSYLNETTTAAASLDERLSLYDEAVNQNNSTEAVVELGKKLQEEFYNLTNSNTTVPTASPSNHTGNWKTSFLYNLAQLVAHVFPTKIVPAKITKPTVLPPPKNHTETSSTHVSRRTTNSSISENSTSLTQPTIGGGGGFPWKEKNSG</sequence>
<protein>
    <submittedName>
        <fullName evidence="2">Uncharacterized protein</fullName>
    </submittedName>
</protein>
<keyword evidence="3" id="KW-1185">Reference proteome</keyword>
<evidence type="ECO:0000256" key="1">
    <source>
        <dbReference type="SAM" id="MobiDB-lite"/>
    </source>
</evidence>
<gene>
    <name evidence="2" type="ORF">H9Q19_05305</name>
</gene>
<feature type="compositionally biased region" description="Polar residues" evidence="1">
    <location>
        <begin position="19"/>
        <end position="32"/>
    </location>
</feature>